<proteinExistence type="predicted"/>
<reference evidence="2 3" key="1">
    <citation type="journal article" date="2016" name="Nat. Commun.">
        <title>Thousands of microbial genomes shed light on interconnected biogeochemical processes in an aquifer system.</title>
        <authorList>
            <person name="Anantharaman K."/>
            <person name="Brown C.T."/>
            <person name="Hug L.A."/>
            <person name="Sharon I."/>
            <person name="Castelle C.J."/>
            <person name="Probst A.J."/>
            <person name="Thomas B.C."/>
            <person name="Singh A."/>
            <person name="Wilkins M.J."/>
            <person name="Karaoz U."/>
            <person name="Brodie E.L."/>
            <person name="Williams K.H."/>
            <person name="Hubbard S.S."/>
            <person name="Banfield J.F."/>
        </authorList>
    </citation>
    <scope>NUCLEOTIDE SEQUENCE [LARGE SCALE GENOMIC DNA]</scope>
</reference>
<evidence type="ECO:0000313" key="3">
    <source>
        <dbReference type="Proteomes" id="UP000178650"/>
    </source>
</evidence>
<keyword evidence="1" id="KW-1133">Transmembrane helix</keyword>
<dbReference type="EMBL" id="MHPJ01000009">
    <property type="protein sequence ID" value="OGZ79111.1"/>
    <property type="molecule type" value="Genomic_DNA"/>
</dbReference>
<sequence>MHQSASFLRIKNMDIEPPKELFGKILKRIHREERLLVFRKVVIFSVMITGSLVGFVPSLKMLLADFRQSGFINFFSLIFSDFTVVRTYWQSFAMILLETLPALSLVLFLGVLLILLQSIKSLTKNYYEYKQYFRIKII</sequence>
<keyword evidence="1" id="KW-0812">Transmembrane</keyword>
<dbReference type="Proteomes" id="UP000178650">
    <property type="component" value="Unassembled WGS sequence"/>
</dbReference>
<organism evidence="2 3">
    <name type="scientific">Candidatus Staskawiczbacteria bacterium RIFOXYB1_FULL_37_44</name>
    <dbReference type="NCBI Taxonomy" id="1802223"/>
    <lineage>
        <taxon>Bacteria</taxon>
        <taxon>Candidatus Staskawicziibacteriota</taxon>
    </lineage>
</organism>
<keyword evidence="1" id="KW-0472">Membrane</keyword>
<protein>
    <submittedName>
        <fullName evidence="2">Uncharacterized protein</fullName>
    </submittedName>
</protein>
<feature type="transmembrane region" description="Helical" evidence="1">
    <location>
        <begin position="41"/>
        <end position="59"/>
    </location>
</feature>
<comment type="caution">
    <text evidence="2">The sequence shown here is derived from an EMBL/GenBank/DDBJ whole genome shotgun (WGS) entry which is preliminary data.</text>
</comment>
<name>A0A1G2IXN6_9BACT</name>
<accession>A0A1G2IXN6</accession>
<dbReference type="STRING" id="1802223.A2358_03965"/>
<dbReference type="AlphaFoldDB" id="A0A1G2IXN6"/>
<feature type="transmembrane region" description="Helical" evidence="1">
    <location>
        <begin position="95"/>
        <end position="116"/>
    </location>
</feature>
<gene>
    <name evidence="2" type="ORF">A2358_03965</name>
</gene>
<evidence type="ECO:0000313" key="2">
    <source>
        <dbReference type="EMBL" id="OGZ79111.1"/>
    </source>
</evidence>
<evidence type="ECO:0000256" key="1">
    <source>
        <dbReference type="SAM" id="Phobius"/>
    </source>
</evidence>